<reference evidence="1 2" key="1">
    <citation type="journal article" date="2005" name="DNA Res.">
        <title>Complete genome sequence of the facultative anaerobic magnetotactic bacterium Magnetospirillum sp. strain AMB-1.</title>
        <authorList>
            <person name="Matsunaga T."/>
            <person name="Okamura Y."/>
            <person name="Fukuda Y."/>
            <person name="Wahyudi A.T."/>
            <person name="Murase Y."/>
            <person name="Takeyama H."/>
        </authorList>
    </citation>
    <scope>NUCLEOTIDE SEQUENCE [LARGE SCALE GENOMIC DNA]</scope>
    <source>
        <strain evidence="2">ATCC 700264 / AMB-1</strain>
    </source>
</reference>
<dbReference type="RefSeq" id="WP_011382930.1">
    <property type="nucleotide sequence ID" value="NC_007626.1"/>
</dbReference>
<accession>Q2WA35</accession>
<organism evidence="1 2">
    <name type="scientific">Paramagnetospirillum magneticum (strain ATCC 700264 / AMB-1)</name>
    <name type="common">Magnetospirillum magneticum</name>
    <dbReference type="NCBI Taxonomy" id="342108"/>
    <lineage>
        <taxon>Bacteria</taxon>
        <taxon>Pseudomonadati</taxon>
        <taxon>Pseudomonadota</taxon>
        <taxon>Alphaproteobacteria</taxon>
        <taxon>Rhodospirillales</taxon>
        <taxon>Magnetospirillaceae</taxon>
        <taxon>Paramagnetospirillum</taxon>
    </lineage>
</organism>
<dbReference type="Proteomes" id="UP000007058">
    <property type="component" value="Chromosome"/>
</dbReference>
<gene>
    <name evidence="1" type="ordered locus">amb0486</name>
</gene>
<protein>
    <submittedName>
        <fullName evidence="1">Uncharacterized protein</fullName>
    </submittedName>
</protein>
<name>Q2WA35_PARM1</name>
<keyword evidence="2" id="KW-1185">Reference proteome</keyword>
<dbReference type="KEGG" id="mag:amb0486"/>
<proteinExistence type="predicted"/>
<dbReference type="AlphaFoldDB" id="Q2WA35"/>
<evidence type="ECO:0000313" key="2">
    <source>
        <dbReference type="Proteomes" id="UP000007058"/>
    </source>
</evidence>
<sequence>MTDHLRDAFDRALAADVGIVLSVADPREARRLRRRLYELRDRERRATGSTPYDSISILIRPDEVWLVNRNSIPKASTPVPPPSRDLTLAELPTIRARGPHRPGLLDISSHSFAIRRPGS</sequence>
<evidence type="ECO:0000313" key="1">
    <source>
        <dbReference type="EMBL" id="BAE49290.1"/>
    </source>
</evidence>
<dbReference type="EMBL" id="AP007255">
    <property type="protein sequence ID" value="BAE49290.1"/>
    <property type="molecule type" value="Genomic_DNA"/>
</dbReference>
<dbReference type="HOGENOM" id="CLU_2058537_0_0_5"/>